<evidence type="ECO:0000256" key="6">
    <source>
        <dbReference type="HAMAP-Rule" id="MF_00074"/>
    </source>
</evidence>
<dbReference type="Proteomes" id="UP000185696">
    <property type="component" value="Unassembled WGS sequence"/>
</dbReference>
<feature type="region of interest" description="Disordered" evidence="7">
    <location>
        <begin position="214"/>
        <end position="240"/>
    </location>
</feature>
<feature type="binding site" evidence="6">
    <location>
        <begin position="125"/>
        <end position="126"/>
    </location>
    <ligand>
        <name>S-adenosyl-L-methionine</name>
        <dbReference type="ChEBI" id="CHEBI:59789"/>
    </ligand>
</feature>
<name>A0A7Z0WFR2_9PSEU</name>
<accession>A0A7Z0WFR2</accession>
<feature type="binding site" evidence="6">
    <location>
        <position position="75"/>
    </location>
    <ligand>
        <name>S-adenosyl-L-methionine</name>
        <dbReference type="ChEBI" id="CHEBI:59789"/>
    </ligand>
</feature>
<dbReference type="CDD" id="cd02440">
    <property type="entry name" value="AdoMet_MTases"/>
    <property type="match status" value="1"/>
</dbReference>
<dbReference type="EMBL" id="MSIF01000022">
    <property type="protein sequence ID" value="OLF06288.1"/>
    <property type="molecule type" value="Genomic_DNA"/>
</dbReference>
<dbReference type="PANTHER" id="PTHR31760:SF0">
    <property type="entry name" value="S-ADENOSYL-L-METHIONINE-DEPENDENT METHYLTRANSFERASES SUPERFAMILY PROTEIN"/>
    <property type="match status" value="1"/>
</dbReference>
<keyword evidence="4 6" id="KW-0808">Transferase</keyword>
<evidence type="ECO:0000313" key="8">
    <source>
        <dbReference type="EMBL" id="OLF06288.1"/>
    </source>
</evidence>
<keyword evidence="1 6" id="KW-0963">Cytoplasm</keyword>
<keyword evidence="3 6" id="KW-0489">Methyltransferase</keyword>
<dbReference type="GO" id="GO:0005829">
    <property type="term" value="C:cytosol"/>
    <property type="evidence" value="ECO:0007669"/>
    <property type="project" value="TreeGrafter"/>
</dbReference>
<comment type="similarity">
    <text evidence="6">Belongs to the methyltransferase superfamily. RNA methyltransferase RsmG family.</text>
</comment>
<organism evidence="8 9">
    <name type="scientific">Actinophytocola xinjiangensis</name>
    <dbReference type="NCBI Taxonomy" id="485602"/>
    <lineage>
        <taxon>Bacteria</taxon>
        <taxon>Bacillati</taxon>
        <taxon>Actinomycetota</taxon>
        <taxon>Actinomycetes</taxon>
        <taxon>Pseudonocardiales</taxon>
        <taxon>Pseudonocardiaceae</taxon>
    </lineage>
</organism>
<comment type="caution">
    <text evidence="6">Lacks conserved residue(s) required for the propagation of feature annotation.</text>
</comment>
<keyword evidence="2 6" id="KW-0698">rRNA processing</keyword>
<comment type="subcellular location">
    <subcellularLocation>
        <location evidence="6">Cytoplasm</location>
    </subcellularLocation>
</comment>
<evidence type="ECO:0000313" key="9">
    <source>
        <dbReference type="Proteomes" id="UP000185696"/>
    </source>
</evidence>
<sequence length="240" mass="25387">MNEKAHEPAPPGPASVVFGAALPQAQRFVELLTAAGVERGLIGPREVDRLWDRHLLNSAVVGERIPGNARVVDLGSGAGLPGIPLILARPDLHVTMLEPMARRVAWLEEVVDALSLSATVVRGRAEEPAIKQRLAGADVVIARAVAPLDRLWGWSAPLLRSGGRLVALKGESAEAELARDGAAVTRTGGGHLAVERCGVGVLDVPTTIIEVERMTATGREGNRGRRGHTGSRRAKKDQGH</sequence>
<evidence type="ECO:0000256" key="5">
    <source>
        <dbReference type="ARBA" id="ARBA00022691"/>
    </source>
</evidence>
<feature type="compositionally biased region" description="Basic residues" evidence="7">
    <location>
        <begin position="224"/>
        <end position="240"/>
    </location>
</feature>
<dbReference type="NCBIfam" id="TIGR00138">
    <property type="entry name" value="rsmG_gidB"/>
    <property type="match status" value="1"/>
</dbReference>
<dbReference type="GO" id="GO:0070043">
    <property type="term" value="F:rRNA (guanine-N7-)-methyltransferase activity"/>
    <property type="evidence" value="ECO:0007669"/>
    <property type="project" value="UniProtKB-UniRule"/>
</dbReference>
<reference evidence="8 9" key="1">
    <citation type="submission" date="2016-12" db="EMBL/GenBank/DDBJ databases">
        <title>The draft genome sequence of Actinophytocola xinjiangensis.</title>
        <authorList>
            <person name="Wang W."/>
            <person name="Yuan L."/>
        </authorList>
    </citation>
    <scope>NUCLEOTIDE SEQUENCE [LARGE SCALE GENOMIC DNA]</scope>
    <source>
        <strain evidence="8 9">CGMCC 4.4663</strain>
    </source>
</reference>
<dbReference type="Gene3D" id="3.40.50.150">
    <property type="entry name" value="Vaccinia Virus protein VP39"/>
    <property type="match status" value="1"/>
</dbReference>
<evidence type="ECO:0000256" key="1">
    <source>
        <dbReference type="ARBA" id="ARBA00022490"/>
    </source>
</evidence>
<keyword evidence="5 6" id="KW-0949">S-adenosyl-L-methionine</keyword>
<dbReference type="Pfam" id="PF02527">
    <property type="entry name" value="GidB"/>
    <property type="match status" value="1"/>
</dbReference>
<dbReference type="RefSeq" id="WP_075136791.1">
    <property type="nucleotide sequence ID" value="NZ_MSIF01000022.1"/>
</dbReference>
<dbReference type="SUPFAM" id="SSF53335">
    <property type="entry name" value="S-adenosyl-L-methionine-dependent methyltransferases"/>
    <property type="match status" value="1"/>
</dbReference>
<dbReference type="InterPro" id="IPR029063">
    <property type="entry name" value="SAM-dependent_MTases_sf"/>
</dbReference>
<dbReference type="InterPro" id="IPR003682">
    <property type="entry name" value="rRNA_ssu_MeTfrase_G"/>
</dbReference>
<dbReference type="AlphaFoldDB" id="A0A7Z0WFR2"/>
<keyword evidence="9" id="KW-1185">Reference proteome</keyword>
<comment type="function">
    <text evidence="6">Specifically methylates the N7 position of a guanine in 16S rRNA.</text>
</comment>
<evidence type="ECO:0000256" key="2">
    <source>
        <dbReference type="ARBA" id="ARBA00022552"/>
    </source>
</evidence>
<feature type="binding site" evidence="6">
    <location>
        <position position="80"/>
    </location>
    <ligand>
        <name>S-adenosyl-L-methionine</name>
        <dbReference type="ChEBI" id="CHEBI:59789"/>
    </ligand>
</feature>
<dbReference type="OrthoDB" id="9808773at2"/>
<proteinExistence type="inferred from homology"/>
<protein>
    <recommendedName>
        <fullName evidence="6">Ribosomal RNA small subunit methyltransferase G</fullName>
        <ecNumber evidence="6">2.1.1.-</ecNumber>
    </recommendedName>
    <alternativeName>
        <fullName evidence="6">16S rRNA 7-methylguanosine methyltransferase</fullName>
        <shortName evidence="6">16S rRNA m7G methyltransferase</shortName>
    </alternativeName>
</protein>
<evidence type="ECO:0000256" key="7">
    <source>
        <dbReference type="SAM" id="MobiDB-lite"/>
    </source>
</evidence>
<dbReference type="EC" id="2.1.1.-" evidence="6"/>
<evidence type="ECO:0000256" key="3">
    <source>
        <dbReference type="ARBA" id="ARBA00022603"/>
    </source>
</evidence>
<feature type="binding site" evidence="6">
    <location>
        <position position="143"/>
    </location>
    <ligand>
        <name>S-adenosyl-L-methionine</name>
        <dbReference type="ChEBI" id="CHEBI:59789"/>
    </ligand>
</feature>
<comment type="caution">
    <text evidence="8">The sequence shown here is derived from an EMBL/GenBank/DDBJ whole genome shotgun (WGS) entry which is preliminary data.</text>
</comment>
<dbReference type="HAMAP" id="MF_00074">
    <property type="entry name" value="16SrRNA_methyltr_G"/>
    <property type="match status" value="1"/>
</dbReference>
<evidence type="ECO:0000256" key="4">
    <source>
        <dbReference type="ARBA" id="ARBA00022679"/>
    </source>
</evidence>
<dbReference type="PANTHER" id="PTHR31760">
    <property type="entry name" value="S-ADENOSYL-L-METHIONINE-DEPENDENT METHYLTRANSFERASES SUPERFAMILY PROTEIN"/>
    <property type="match status" value="1"/>
</dbReference>
<gene>
    <name evidence="6" type="primary">rsmG</name>
    <name evidence="8" type="ORF">BLA60_32060</name>
</gene>